<evidence type="ECO:0000256" key="6">
    <source>
        <dbReference type="ARBA" id="ARBA00022837"/>
    </source>
</evidence>
<evidence type="ECO:0000313" key="10">
    <source>
        <dbReference type="EMBL" id="TGO22074.1"/>
    </source>
</evidence>
<comment type="similarity">
    <text evidence="1 8">Belongs to the tannase family.</text>
</comment>
<dbReference type="PANTHER" id="PTHR33938">
    <property type="entry name" value="FERULOYL ESTERASE B-RELATED"/>
    <property type="match status" value="1"/>
</dbReference>
<dbReference type="SUPFAM" id="SSF53474">
    <property type="entry name" value="alpha/beta-Hydrolases"/>
    <property type="match status" value="1"/>
</dbReference>
<keyword evidence="4 8" id="KW-0732">Signal</keyword>
<protein>
    <recommendedName>
        <fullName evidence="8">Carboxylic ester hydrolase</fullName>
        <ecNumber evidence="8">3.1.1.-</ecNumber>
    </recommendedName>
</protein>
<name>A0A4Z1FBE5_9HELO</name>
<evidence type="ECO:0000256" key="9">
    <source>
        <dbReference type="SAM" id="MobiDB-lite"/>
    </source>
</evidence>
<evidence type="ECO:0000256" key="1">
    <source>
        <dbReference type="ARBA" id="ARBA00006249"/>
    </source>
</evidence>
<keyword evidence="3" id="KW-0479">Metal-binding</keyword>
<keyword evidence="7" id="KW-1015">Disulfide bond</keyword>
<keyword evidence="11" id="KW-1185">Reference proteome</keyword>
<comment type="caution">
    <text evidence="10">The sequence shown here is derived from an EMBL/GenBank/DDBJ whole genome shotgun (WGS) entry which is preliminary data.</text>
</comment>
<keyword evidence="5 8" id="KW-0378">Hydrolase</keyword>
<evidence type="ECO:0000256" key="8">
    <source>
        <dbReference type="RuleBase" id="RU361238"/>
    </source>
</evidence>
<dbReference type="PANTHER" id="PTHR33938:SF2">
    <property type="entry name" value="CARBOXYLIC ESTER HYDROLASE"/>
    <property type="match status" value="1"/>
</dbReference>
<sequence length="563" mass="59767">MRSTLSILGLLANFAVAYDCSVSAIAALLPAKSIVFYATHYDAGATFTPPPEYNAGGGPPGAPPGGPPGAPPGGPPGGFPGGPPGGGGLIIPQAGCIVQGNVSLSATSQYSFGLALPDNWNGRFLTVGNSGFSGSVSWDSVIDGMWYGFASVSTDTGHESGGAEWAYNNPEALENWGYRAMHDTVLKGKAVTQGYYGAKISYSYYRGCSAGGKQGLKEVEMFPNDFDGVVAGAPAWWTTHLQLWNMIVGIWNQPANSSHYIPPSIFTYLADEVIRQCDAQDGVTDGIVMDPLACKFNASKLLCPTGATDTATCLNSDQIATFNKLHSDWVEAGQFIFPSFTLSSEWGWNGLVSSPSPLGTTYVQYMLGLGPDWTWEDWNPAIIHLSDLINPGHATADNFNLAPFYKKGGKLLHYHGLSDASVATGSSIYFYNQVAKALKPQGINLKDFYKFYLVPGMGHCAMTYPKMNAPWVIGGDGQAGGLTRTSHGVPGFQDAKHDVLLAVMAWVENGTVPTDIIATKYANDTNPDGGVLRQRPLCAYPSKAVYDGTGDVNAPENWSCKAA</sequence>
<keyword evidence="6" id="KW-0106">Calcium</keyword>
<feature type="region of interest" description="Disordered" evidence="9">
    <location>
        <begin position="50"/>
        <end position="85"/>
    </location>
</feature>
<gene>
    <name evidence="10" type="ORF">BPAE_0183g00070</name>
</gene>
<dbReference type="InterPro" id="IPR029058">
    <property type="entry name" value="AB_hydrolase_fold"/>
</dbReference>
<feature type="chain" id="PRO_5021511736" description="Carboxylic ester hydrolase" evidence="8">
    <location>
        <begin position="18"/>
        <end position="563"/>
    </location>
</feature>
<evidence type="ECO:0000256" key="2">
    <source>
        <dbReference type="ARBA" id="ARBA00022487"/>
    </source>
</evidence>
<dbReference type="Pfam" id="PF07519">
    <property type="entry name" value="Tannase"/>
    <property type="match status" value="2"/>
</dbReference>
<reference evidence="10 11" key="1">
    <citation type="submission" date="2017-12" db="EMBL/GenBank/DDBJ databases">
        <title>Comparative genomics of Botrytis spp.</title>
        <authorList>
            <person name="Valero-Jimenez C.A."/>
            <person name="Tapia P."/>
            <person name="Veloso J."/>
            <person name="Silva-Moreno E."/>
            <person name="Staats M."/>
            <person name="Valdes J.H."/>
            <person name="Van Kan J.A.L."/>
        </authorList>
    </citation>
    <scope>NUCLEOTIDE SEQUENCE [LARGE SCALE GENOMIC DNA]</scope>
    <source>
        <strain evidence="10 11">Bp0003</strain>
    </source>
</reference>
<dbReference type="GO" id="GO:0030600">
    <property type="term" value="F:feruloyl esterase activity"/>
    <property type="evidence" value="ECO:0007669"/>
    <property type="project" value="UniProtKB-ARBA"/>
</dbReference>
<proteinExistence type="inferred from homology"/>
<dbReference type="InterPro" id="IPR011118">
    <property type="entry name" value="Tannase/feruloyl_esterase"/>
</dbReference>
<evidence type="ECO:0000313" key="11">
    <source>
        <dbReference type="Proteomes" id="UP000297910"/>
    </source>
</evidence>
<dbReference type="EC" id="3.1.1.-" evidence="8"/>
<dbReference type="EMBL" id="PQXI01000183">
    <property type="protein sequence ID" value="TGO22074.1"/>
    <property type="molecule type" value="Genomic_DNA"/>
</dbReference>
<feature type="compositionally biased region" description="Pro residues" evidence="9">
    <location>
        <begin position="60"/>
        <end position="83"/>
    </location>
</feature>
<evidence type="ECO:0000256" key="4">
    <source>
        <dbReference type="ARBA" id="ARBA00022729"/>
    </source>
</evidence>
<organism evidence="10 11">
    <name type="scientific">Botrytis paeoniae</name>
    <dbReference type="NCBI Taxonomy" id="278948"/>
    <lineage>
        <taxon>Eukaryota</taxon>
        <taxon>Fungi</taxon>
        <taxon>Dikarya</taxon>
        <taxon>Ascomycota</taxon>
        <taxon>Pezizomycotina</taxon>
        <taxon>Leotiomycetes</taxon>
        <taxon>Helotiales</taxon>
        <taxon>Sclerotiniaceae</taxon>
        <taxon>Botrytis</taxon>
    </lineage>
</organism>
<feature type="signal peptide" evidence="8">
    <location>
        <begin position="1"/>
        <end position="17"/>
    </location>
</feature>
<evidence type="ECO:0000256" key="5">
    <source>
        <dbReference type="ARBA" id="ARBA00022801"/>
    </source>
</evidence>
<dbReference type="GO" id="GO:0046872">
    <property type="term" value="F:metal ion binding"/>
    <property type="evidence" value="ECO:0007669"/>
    <property type="project" value="UniProtKB-KW"/>
</dbReference>
<evidence type="ECO:0000256" key="7">
    <source>
        <dbReference type="ARBA" id="ARBA00023157"/>
    </source>
</evidence>
<dbReference type="AlphaFoldDB" id="A0A4Z1FBE5"/>
<keyword evidence="2" id="KW-0719">Serine esterase</keyword>
<accession>A0A4Z1FBE5</accession>
<evidence type="ECO:0000256" key="3">
    <source>
        <dbReference type="ARBA" id="ARBA00022723"/>
    </source>
</evidence>
<dbReference type="Proteomes" id="UP000297910">
    <property type="component" value="Unassembled WGS sequence"/>
</dbReference>